<sequence length="101" mass="11732">MSIMQSSRGKYQLLFDGFRYRTANNSQNSCRKHQSIYQSIYDLKTEQHANIIFAEKAGAGTIKIVQRVLYEEIDEQLQNLVATFNIYPQKEYFKKVRAGCG</sequence>
<dbReference type="EMBL" id="CAJNOW010010651">
    <property type="protein sequence ID" value="CAF1583732.1"/>
    <property type="molecule type" value="Genomic_DNA"/>
</dbReference>
<protein>
    <submittedName>
        <fullName evidence="1">Uncharacterized protein</fullName>
    </submittedName>
</protein>
<name>A0A815ZGA6_9BILA</name>
<dbReference type="OrthoDB" id="6590017at2759"/>
<evidence type="ECO:0000313" key="2">
    <source>
        <dbReference type="Proteomes" id="UP000663834"/>
    </source>
</evidence>
<organism evidence="1 2">
    <name type="scientific">Rotaria magnacalcarata</name>
    <dbReference type="NCBI Taxonomy" id="392030"/>
    <lineage>
        <taxon>Eukaryota</taxon>
        <taxon>Metazoa</taxon>
        <taxon>Spiralia</taxon>
        <taxon>Gnathifera</taxon>
        <taxon>Rotifera</taxon>
        <taxon>Eurotatoria</taxon>
        <taxon>Bdelloidea</taxon>
        <taxon>Philodinida</taxon>
        <taxon>Philodinidae</taxon>
        <taxon>Rotaria</taxon>
    </lineage>
</organism>
<dbReference type="Proteomes" id="UP000663834">
    <property type="component" value="Unassembled WGS sequence"/>
</dbReference>
<comment type="caution">
    <text evidence="1">The sequence shown here is derived from an EMBL/GenBank/DDBJ whole genome shotgun (WGS) entry which is preliminary data.</text>
</comment>
<accession>A0A815ZGA6</accession>
<evidence type="ECO:0000313" key="1">
    <source>
        <dbReference type="EMBL" id="CAF1583732.1"/>
    </source>
</evidence>
<reference evidence="1" key="1">
    <citation type="submission" date="2021-02" db="EMBL/GenBank/DDBJ databases">
        <authorList>
            <person name="Nowell W R."/>
        </authorList>
    </citation>
    <scope>NUCLEOTIDE SEQUENCE</scope>
</reference>
<feature type="non-terminal residue" evidence="1">
    <location>
        <position position="1"/>
    </location>
</feature>
<proteinExistence type="predicted"/>
<gene>
    <name evidence="1" type="ORF">KQP761_LOCUS20421</name>
</gene>
<dbReference type="AlphaFoldDB" id="A0A815ZGA6"/>